<dbReference type="Gramene" id="PVH66123">
    <property type="protein sequence ID" value="PVH66123"/>
    <property type="gene ID" value="PAHAL_1G153900"/>
</dbReference>
<dbReference type="InterPro" id="IPR036875">
    <property type="entry name" value="Znf_CCHC_sf"/>
</dbReference>
<reference evidence="5" key="1">
    <citation type="submission" date="2018-04" db="EMBL/GenBank/DDBJ databases">
        <title>WGS assembly of Panicum hallii.</title>
        <authorList>
            <person name="Lovell J."/>
            <person name="Jenkins J."/>
            <person name="Lowry D."/>
            <person name="Mamidi S."/>
            <person name="Sreedasyam A."/>
            <person name="Weng X."/>
            <person name="Barry K."/>
            <person name="Bonette J."/>
            <person name="Campitelli B."/>
            <person name="Daum C."/>
            <person name="Gordon S."/>
            <person name="Gould B."/>
            <person name="Lipzen A."/>
            <person name="Macqueen A."/>
            <person name="Palacio-Mejia J."/>
            <person name="Plott C."/>
            <person name="Shakirov E."/>
            <person name="Shu S."/>
            <person name="Yoshinaga Y."/>
            <person name="Zane M."/>
            <person name="Rokhsar D."/>
            <person name="Grimwood J."/>
            <person name="Schmutz J."/>
            <person name="Juenger T."/>
        </authorList>
    </citation>
    <scope>NUCLEOTIDE SEQUENCE [LARGE SCALE GENOMIC DNA]</scope>
    <source>
        <strain evidence="5">FIL2</strain>
    </source>
</reference>
<accession>A0A2T8KVC8</accession>
<feature type="region of interest" description="Disordered" evidence="3">
    <location>
        <begin position="87"/>
        <end position="107"/>
    </location>
</feature>
<evidence type="ECO:0000256" key="3">
    <source>
        <dbReference type="SAM" id="MobiDB-lite"/>
    </source>
</evidence>
<evidence type="ECO:0000256" key="1">
    <source>
        <dbReference type="PROSITE-ProRule" id="PRU00047"/>
    </source>
</evidence>
<proteinExistence type="predicted"/>
<evidence type="ECO:0000313" key="5">
    <source>
        <dbReference type="EMBL" id="PVH66123.1"/>
    </source>
</evidence>
<keyword evidence="1" id="KW-0863">Zinc-finger</keyword>
<feature type="domain" description="CCHC-type" evidence="4">
    <location>
        <begin position="441"/>
        <end position="456"/>
    </location>
</feature>
<feature type="compositionally biased region" description="Basic and acidic residues" evidence="3">
    <location>
        <begin position="88"/>
        <end position="97"/>
    </location>
</feature>
<gene>
    <name evidence="5" type="ORF">PAHAL_1G153900</name>
</gene>
<dbReference type="SUPFAM" id="SSF57756">
    <property type="entry name" value="Retrovirus zinc finger-like domains"/>
    <property type="match status" value="1"/>
</dbReference>
<dbReference type="EMBL" id="CM008046">
    <property type="protein sequence ID" value="PVH66123.1"/>
    <property type="molecule type" value="Genomic_DNA"/>
</dbReference>
<dbReference type="GO" id="GO:0008270">
    <property type="term" value="F:zinc ion binding"/>
    <property type="evidence" value="ECO:0007669"/>
    <property type="project" value="UniProtKB-KW"/>
</dbReference>
<dbReference type="Proteomes" id="UP000243499">
    <property type="component" value="Chromosome 1"/>
</dbReference>
<keyword evidence="2" id="KW-0175">Coiled coil</keyword>
<feature type="coiled-coil region" evidence="2">
    <location>
        <begin position="156"/>
        <end position="200"/>
    </location>
</feature>
<dbReference type="GO" id="GO:0003676">
    <property type="term" value="F:nucleic acid binding"/>
    <property type="evidence" value="ECO:0007669"/>
    <property type="project" value="InterPro"/>
</dbReference>
<dbReference type="PROSITE" id="PS50158">
    <property type="entry name" value="ZF_CCHC"/>
    <property type="match status" value="1"/>
</dbReference>
<evidence type="ECO:0000256" key="2">
    <source>
        <dbReference type="SAM" id="Coils"/>
    </source>
</evidence>
<dbReference type="AlphaFoldDB" id="A0A2T8KVC8"/>
<keyword evidence="1" id="KW-0862">Zinc</keyword>
<name>A0A2T8KVC8_9POAL</name>
<dbReference type="Gene3D" id="4.10.60.10">
    <property type="entry name" value="Zinc finger, CCHC-type"/>
    <property type="match status" value="1"/>
</dbReference>
<organism evidence="5">
    <name type="scientific">Panicum hallii</name>
    <dbReference type="NCBI Taxonomy" id="206008"/>
    <lineage>
        <taxon>Eukaryota</taxon>
        <taxon>Viridiplantae</taxon>
        <taxon>Streptophyta</taxon>
        <taxon>Embryophyta</taxon>
        <taxon>Tracheophyta</taxon>
        <taxon>Spermatophyta</taxon>
        <taxon>Magnoliopsida</taxon>
        <taxon>Liliopsida</taxon>
        <taxon>Poales</taxon>
        <taxon>Poaceae</taxon>
        <taxon>PACMAD clade</taxon>
        <taxon>Panicoideae</taxon>
        <taxon>Panicodae</taxon>
        <taxon>Paniceae</taxon>
        <taxon>Panicinae</taxon>
        <taxon>Panicum</taxon>
        <taxon>Panicum sect. Panicum</taxon>
    </lineage>
</organism>
<dbReference type="InterPro" id="IPR001878">
    <property type="entry name" value="Znf_CCHC"/>
</dbReference>
<sequence length="495" mass="55839">MLTPNEVFFEPIVSNGSNYASWSAHVLNAFRTMGPIIERILIVSILPPKFDIDHIDWANITQEELNCTQLNACVINFLRSILCSGSGRETERHRPSEESTSASHSSSHLDHHQCLMAIHEDELHSNSDSDDEEFVDELRKMSNRSQTTIIKMMKKVMRQDQEIERQEKLLRDKDEEIKSLALVEKKNQAVTAQVDELTSKCMDLQAYHMVLKCSNEMLVESYAMLEIAHEVVIAMMKSCQPINNTCSQNGNKEKQSWFEQVTVEDCNDNLVQENEVHEQEVERLLKDLTKMKGKSVVQPSQDNCETIVKKLEKGSTVQSSCNQVHKSNKSKPQAKKKNLDHIKCFKCSNIGIYASISLAKRRCFGCCKKGHKIATCPSKSNVLSGKTGSSVSAKSEVSDLAVQHRYKLNKGFNRAQAQYLKRKAVRNNESKPASNLKHKVCYTCRGKGHLGKDCPNGNTSKPNLVNNHHVLLRRSHDGACAGRMIKSSTIWPKAI</sequence>
<evidence type="ECO:0000259" key="4">
    <source>
        <dbReference type="PROSITE" id="PS50158"/>
    </source>
</evidence>
<protein>
    <recommendedName>
        <fullName evidence="4">CCHC-type domain-containing protein</fullName>
    </recommendedName>
</protein>
<dbReference type="SMART" id="SM00343">
    <property type="entry name" value="ZnF_C2HC"/>
    <property type="match status" value="2"/>
</dbReference>
<dbReference type="Pfam" id="PF00098">
    <property type="entry name" value="zf-CCHC"/>
    <property type="match status" value="1"/>
</dbReference>
<feature type="coiled-coil region" evidence="2">
    <location>
        <begin position="267"/>
        <end position="294"/>
    </location>
</feature>
<keyword evidence="1" id="KW-0479">Metal-binding</keyword>